<keyword evidence="4" id="KW-0997">Cell inner membrane</keyword>
<dbReference type="InterPro" id="IPR007387">
    <property type="entry name" value="TRAP_DctQ"/>
</dbReference>
<keyword evidence="7 9" id="KW-0472">Membrane</keyword>
<evidence type="ECO:0000256" key="7">
    <source>
        <dbReference type="ARBA" id="ARBA00023136"/>
    </source>
</evidence>
<dbReference type="KEGG" id="tpav:HRQ91_00160"/>
<keyword evidence="6 9" id="KW-1133">Transmembrane helix</keyword>
<evidence type="ECO:0000313" key="12">
    <source>
        <dbReference type="Proteomes" id="UP000671908"/>
    </source>
</evidence>
<keyword evidence="5 9" id="KW-0812">Transmembrane</keyword>
<evidence type="ECO:0000256" key="1">
    <source>
        <dbReference type="ARBA" id="ARBA00004429"/>
    </source>
</evidence>
<keyword evidence="3" id="KW-1003">Cell membrane</keyword>
<dbReference type="GO" id="GO:0005886">
    <property type="term" value="C:plasma membrane"/>
    <property type="evidence" value="ECO:0007669"/>
    <property type="project" value="UniProtKB-SubCell"/>
</dbReference>
<evidence type="ECO:0000256" key="6">
    <source>
        <dbReference type="ARBA" id="ARBA00022989"/>
    </source>
</evidence>
<dbReference type="Proteomes" id="UP000671908">
    <property type="component" value="Chromosome"/>
</dbReference>
<evidence type="ECO:0000313" key="11">
    <source>
        <dbReference type="EMBL" id="QTQ12994.1"/>
    </source>
</evidence>
<protein>
    <submittedName>
        <fullName evidence="11">TRAP transporter small permease</fullName>
    </submittedName>
</protein>
<comment type="similarity">
    <text evidence="8">Belongs to the TRAP transporter small permease family.</text>
</comment>
<reference evidence="11 12" key="1">
    <citation type="journal article" date="2021" name="Microbiol. Resour. Announc.">
        <title>Complete Genome Sequences of Three Human Oral Treponema parvum Isolates.</title>
        <authorList>
            <person name="Zeng H."/>
            <person name="Watt R.M."/>
        </authorList>
    </citation>
    <scope>NUCLEOTIDE SEQUENCE [LARGE SCALE GENOMIC DNA]</scope>
    <source>
        <strain evidence="11 12">ATCC 700770</strain>
    </source>
</reference>
<organism evidence="11 12">
    <name type="scientific">Treponema parvum</name>
    <dbReference type="NCBI Taxonomy" id="138851"/>
    <lineage>
        <taxon>Bacteria</taxon>
        <taxon>Pseudomonadati</taxon>
        <taxon>Spirochaetota</taxon>
        <taxon>Spirochaetia</taxon>
        <taxon>Spirochaetales</taxon>
        <taxon>Treponemataceae</taxon>
        <taxon>Treponema</taxon>
    </lineage>
</organism>
<proteinExistence type="inferred from homology"/>
<sequence length="170" mass="20147">MFSKIKTNKKTVLDVLDTLENIIGVSMFFMMIMFLVFNVCSWWFAKKRFGQLEEAVTACLVWISYINMGSHYRRKQHIRVDFLLTKFSLRNQKIADIINDIFTFIIGMVVFYFGSKLMLRSRNKYTGVLKICYLWIDLGLVIGFGNLLFNIIYRYLPHKKTKVVKILKEE</sequence>
<evidence type="ECO:0000256" key="5">
    <source>
        <dbReference type="ARBA" id="ARBA00022692"/>
    </source>
</evidence>
<evidence type="ECO:0000256" key="8">
    <source>
        <dbReference type="ARBA" id="ARBA00038436"/>
    </source>
</evidence>
<feature type="transmembrane region" description="Helical" evidence="9">
    <location>
        <begin position="94"/>
        <end position="113"/>
    </location>
</feature>
<evidence type="ECO:0000256" key="4">
    <source>
        <dbReference type="ARBA" id="ARBA00022519"/>
    </source>
</evidence>
<gene>
    <name evidence="11" type="ORF">HRQ91_00160</name>
</gene>
<dbReference type="EMBL" id="CP054142">
    <property type="protein sequence ID" value="QTQ12994.1"/>
    <property type="molecule type" value="Genomic_DNA"/>
</dbReference>
<comment type="subcellular location">
    <subcellularLocation>
        <location evidence="1">Cell inner membrane</location>
        <topology evidence="1">Multi-pass membrane protein</topology>
    </subcellularLocation>
</comment>
<feature type="transmembrane region" description="Helical" evidence="9">
    <location>
        <begin position="133"/>
        <end position="156"/>
    </location>
</feature>
<dbReference type="RefSeq" id="WP_210119729.1">
    <property type="nucleotide sequence ID" value="NZ_CP054142.1"/>
</dbReference>
<evidence type="ECO:0000256" key="2">
    <source>
        <dbReference type="ARBA" id="ARBA00022448"/>
    </source>
</evidence>
<evidence type="ECO:0000259" key="10">
    <source>
        <dbReference type="Pfam" id="PF04290"/>
    </source>
</evidence>
<dbReference type="AlphaFoldDB" id="A0A975F1Y5"/>
<keyword evidence="2" id="KW-0813">Transport</keyword>
<dbReference type="PANTHER" id="PTHR35011">
    <property type="entry name" value="2,3-DIKETO-L-GULONATE TRAP TRANSPORTER SMALL PERMEASE PROTEIN YIAM"/>
    <property type="match status" value="1"/>
</dbReference>
<dbReference type="Pfam" id="PF04290">
    <property type="entry name" value="DctQ"/>
    <property type="match status" value="1"/>
</dbReference>
<feature type="transmembrane region" description="Helical" evidence="9">
    <location>
        <begin position="22"/>
        <end position="45"/>
    </location>
</feature>
<dbReference type="InterPro" id="IPR055348">
    <property type="entry name" value="DctQ"/>
</dbReference>
<feature type="domain" description="Tripartite ATP-independent periplasmic transporters DctQ component" evidence="10">
    <location>
        <begin position="31"/>
        <end position="155"/>
    </location>
</feature>
<evidence type="ECO:0000256" key="9">
    <source>
        <dbReference type="SAM" id="Phobius"/>
    </source>
</evidence>
<accession>A0A975F1Y5</accession>
<name>A0A975F1Y5_9SPIR</name>
<keyword evidence="12" id="KW-1185">Reference proteome</keyword>
<evidence type="ECO:0000256" key="3">
    <source>
        <dbReference type="ARBA" id="ARBA00022475"/>
    </source>
</evidence>